<evidence type="ECO:0000313" key="15">
    <source>
        <dbReference type="Proteomes" id="UP000253720"/>
    </source>
</evidence>
<dbReference type="SMART" id="SM00304">
    <property type="entry name" value="HAMP"/>
    <property type="match status" value="1"/>
</dbReference>
<sequence length="627" mass="67832">MKLKFSHKIILSAALVVIAAFTSFSIYNDSLQRVALYRSIETQLSGLSNSTANGISLWMSGRLLLIDSLKELLAAPASPEALSAVLDQSVLKSVFAFTYIGGVDGSFFIRPQDQMPDDYDPRSRPWFKVAADKQQTILTEPYRDDTNGKLMLTIAAPVINGADLQSVVAGDLTLDTVEKIISSVDLKGVGYAFLVDSDGKILVHPNRELLMKDFVSEYSSDRRGFNGDLIEVQRLGKSELVMFSPIEGLPAVKWYVGLALDKDKALHELTGFRVAAFFATSGTVVVTIVLLGVLIYWLMRPLRCISEAMKDIAQGDGDLTKRLNVKSQDEFGLLAQDFNIFVKRIYDSICEVSSATEQVFAEVKHVTKSSADSLSMSGEQAQRTDSVATAIHELGAAAQEIARNAGGASMQAAEARGQSHEGGIVVVDTISKMNELSENLRHASSSVESLSEKTVTIGRILEVIRGISEQTNLLALNAAIEAARAGEAGRGFAVVADEVRSLAYRTQASTQEIHEMIEVLQTGAREAVNRMNTGELLSEQGMAVANEAGVYLNIINHHVGDIDGMNMAVATATEEQSSVIESLNKDIAQINGLNAESVKNLQLTLSACTSLESQAVRLKELVGSFRT</sequence>
<dbReference type="InterPro" id="IPR004089">
    <property type="entry name" value="MCPsignal_dom"/>
</dbReference>
<dbReference type="SMART" id="SM00283">
    <property type="entry name" value="MA"/>
    <property type="match status" value="1"/>
</dbReference>
<feature type="transmembrane region" description="Helical" evidence="11">
    <location>
        <begin position="274"/>
        <end position="299"/>
    </location>
</feature>
<evidence type="ECO:0000256" key="8">
    <source>
        <dbReference type="ARBA" id="ARBA00023224"/>
    </source>
</evidence>
<dbReference type="CDD" id="cd11386">
    <property type="entry name" value="MCP_signal"/>
    <property type="match status" value="1"/>
</dbReference>
<evidence type="ECO:0000313" key="14">
    <source>
        <dbReference type="EMBL" id="AXI60041.1"/>
    </source>
</evidence>
<keyword evidence="7 11" id="KW-0472">Membrane</keyword>
<dbReference type="SUPFAM" id="SSF103190">
    <property type="entry name" value="Sensory domain-like"/>
    <property type="match status" value="1"/>
</dbReference>
<dbReference type="CDD" id="cd12913">
    <property type="entry name" value="PDC1_MCP_like"/>
    <property type="match status" value="1"/>
</dbReference>
<evidence type="ECO:0000256" key="9">
    <source>
        <dbReference type="ARBA" id="ARBA00029447"/>
    </source>
</evidence>
<accession>A0A345RL75</accession>
<dbReference type="CDD" id="cd06225">
    <property type="entry name" value="HAMP"/>
    <property type="match status" value="1"/>
</dbReference>
<keyword evidence="4" id="KW-0145">Chemotaxis</keyword>
<dbReference type="KEGG" id="pke:DLD99_06015"/>
<dbReference type="SUPFAM" id="SSF58104">
    <property type="entry name" value="Methyl-accepting chemotaxis protein (MCP) signaling domain"/>
    <property type="match status" value="1"/>
</dbReference>
<comment type="similarity">
    <text evidence="9">Belongs to the methyl-accepting chemotaxis (MCP) protein family.</text>
</comment>
<keyword evidence="6 11" id="KW-1133">Transmembrane helix</keyword>
<evidence type="ECO:0000256" key="10">
    <source>
        <dbReference type="PROSITE-ProRule" id="PRU00284"/>
    </source>
</evidence>
<keyword evidence="3" id="KW-0488">Methylation</keyword>
<dbReference type="GO" id="GO:0005886">
    <property type="term" value="C:plasma membrane"/>
    <property type="evidence" value="ECO:0007669"/>
    <property type="project" value="UniProtKB-SubCell"/>
</dbReference>
<evidence type="ECO:0000256" key="11">
    <source>
        <dbReference type="SAM" id="Phobius"/>
    </source>
</evidence>
<organism evidence="14 15">
    <name type="scientific">Pseudomonas kribbensis</name>
    <dbReference type="NCBI Taxonomy" id="1628086"/>
    <lineage>
        <taxon>Bacteria</taxon>
        <taxon>Pseudomonadati</taxon>
        <taxon>Pseudomonadota</taxon>
        <taxon>Gammaproteobacteria</taxon>
        <taxon>Pseudomonadales</taxon>
        <taxon>Pseudomonadaceae</taxon>
        <taxon>Pseudomonas</taxon>
    </lineage>
</organism>
<evidence type="ECO:0000256" key="4">
    <source>
        <dbReference type="ARBA" id="ARBA00022500"/>
    </source>
</evidence>
<feature type="domain" description="Methyl-accepting transducer" evidence="12">
    <location>
        <begin position="355"/>
        <end position="591"/>
    </location>
</feature>
<reference evidence="14 15" key="1">
    <citation type="submission" date="2018-05" db="EMBL/GenBank/DDBJ databases">
        <title>Complete genome sequence of Pseudomonas kribbensis 46-2(T).</title>
        <authorList>
            <person name="Jeong H."/>
            <person name="Lee S.-G."/>
            <person name="Rha E."/>
            <person name="Kim H."/>
        </authorList>
    </citation>
    <scope>NUCLEOTIDE SEQUENCE [LARGE SCALE GENOMIC DNA]</scope>
    <source>
        <strain evidence="14 15">46-2</strain>
    </source>
</reference>
<dbReference type="Pfam" id="PF02743">
    <property type="entry name" value="dCache_1"/>
    <property type="match status" value="1"/>
</dbReference>
<keyword evidence="5 11" id="KW-0812">Transmembrane</keyword>
<evidence type="ECO:0000256" key="6">
    <source>
        <dbReference type="ARBA" id="ARBA00022989"/>
    </source>
</evidence>
<dbReference type="GO" id="GO:0007165">
    <property type="term" value="P:signal transduction"/>
    <property type="evidence" value="ECO:0007669"/>
    <property type="project" value="UniProtKB-KW"/>
</dbReference>
<dbReference type="GO" id="GO:0006935">
    <property type="term" value="P:chemotaxis"/>
    <property type="evidence" value="ECO:0007669"/>
    <property type="project" value="UniProtKB-KW"/>
</dbReference>
<keyword evidence="15" id="KW-1185">Reference proteome</keyword>
<dbReference type="CDD" id="cd12912">
    <property type="entry name" value="PDC2_MCP_like"/>
    <property type="match status" value="1"/>
</dbReference>
<dbReference type="Gene3D" id="3.30.450.20">
    <property type="entry name" value="PAS domain"/>
    <property type="match status" value="2"/>
</dbReference>
<dbReference type="PANTHER" id="PTHR32089:SF39">
    <property type="entry name" value="METHYL-ACCEPTING CHEMOTAXIS PROTEIN HLYB"/>
    <property type="match status" value="1"/>
</dbReference>
<dbReference type="InterPro" id="IPR029151">
    <property type="entry name" value="Sensor-like_sf"/>
</dbReference>
<dbReference type="InterPro" id="IPR033479">
    <property type="entry name" value="dCache_1"/>
</dbReference>
<dbReference type="Proteomes" id="UP000253720">
    <property type="component" value="Chromosome"/>
</dbReference>
<protein>
    <submittedName>
        <fullName evidence="14">Chemotaxis protein</fullName>
    </submittedName>
</protein>
<dbReference type="PROSITE" id="PS50111">
    <property type="entry name" value="CHEMOTAXIS_TRANSDUC_2"/>
    <property type="match status" value="1"/>
</dbReference>
<dbReference type="FunFam" id="1.10.287.950:FF:000001">
    <property type="entry name" value="Methyl-accepting chemotaxis sensory transducer"/>
    <property type="match status" value="1"/>
</dbReference>
<evidence type="ECO:0000256" key="7">
    <source>
        <dbReference type="ARBA" id="ARBA00023136"/>
    </source>
</evidence>
<dbReference type="Gene3D" id="1.10.287.950">
    <property type="entry name" value="Methyl-accepting chemotaxis protein"/>
    <property type="match status" value="1"/>
</dbReference>
<dbReference type="InterPro" id="IPR004090">
    <property type="entry name" value="Chemotax_Me-accpt_rcpt"/>
</dbReference>
<evidence type="ECO:0000256" key="1">
    <source>
        <dbReference type="ARBA" id="ARBA00004651"/>
    </source>
</evidence>
<dbReference type="GO" id="GO:0004888">
    <property type="term" value="F:transmembrane signaling receptor activity"/>
    <property type="evidence" value="ECO:0007669"/>
    <property type="project" value="InterPro"/>
</dbReference>
<feature type="domain" description="HAMP" evidence="13">
    <location>
        <begin position="296"/>
        <end position="350"/>
    </location>
</feature>
<evidence type="ECO:0000256" key="2">
    <source>
        <dbReference type="ARBA" id="ARBA00022475"/>
    </source>
</evidence>
<name>A0A345RL75_9PSED</name>
<dbReference type="InterPro" id="IPR003660">
    <property type="entry name" value="HAMP_dom"/>
</dbReference>
<evidence type="ECO:0000259" key="12">
    <source>
        <dbReference type="PROSITE" id="PS50111"/>
    </source>
</evidence>
<dbReference type="AlphaFoldDB" id="A0A345RL75"/>
<dbReference type="Pfam" id="PF00015">
    <property type="entry name" value="MCPsignal"/>
    <property type="match status" value="1"/>
</dbReference>
<gene>
    <name evidence="14" type="ORF">DLD99_06015</name>
</gene>
<evidence type="ECO:0000259" key="13">
    <source>
        <dbReference type="PROSITE" id="PS50885"/>
    </source>
</evidence>
<proteinExistence type="inferred from homology"/>
<dbReference type="PANTHER" id="PTHR32089">
    <property type="entry name" value="METHYL-ACCEPTING CHEMOTAXIS PROTEIN MCPB"/>
    <property type="match status" value="1"/>
</dbReference>
<comment type="subcellular location">
    <subcellularLocation>
        <location evidence="1">Cell membrane</location>
        <topology evidence="1">Multi-pass membrane protein</topology>
    </subcellularLocation>
</comment>
<evidence type="ECO:0000256" key="5">
    <source>
        <dbReference type="ARBA" id="ARBA00022692"/>
    </source>
</evidence>
<dbReference type="Pfam" id="PF00672">
    <property type="entry name" value="HAMP"/>
    <property type="match status" value="1"/>
</dbReference>
<keyword evidence="2" id="KW-1003">Cell membrane</keyword>
<dbReference type="PRINTS" id="PR00260">
    <property type="entry name" value="CHEMTRNSDUCR"/>
</dbReference>
<dbReference type="PROSITE" id="PS50885">
    <property type="entry name" value="HAMP"/>
    <property type="match status" value="1"/>
</dbReference>
<keyword evidence="8 10" id="KW-0807">Transducer</keyword>
<dbReference type="EMBL" id="CP029608">
    <property type="protein sequence ID" value="AXI60041.1"/>
    <property type="molecule type" value="Genomic_DNA"/>
</dbReference>
<evidence type="ECO:0000256" key="3">
    <source>
        <dbReference type="ARBA" id="ARBA00022481"/>
    </source>
</evidence>